<dbReference type="GO" id="GO:0071978">
    <property type="term" value="P:bacterial-type flagellum-dependent swarming motility"/>
    <property type="evidence" value="ECO:0007669"/>
    <property type="project" value="InterPro"/>
</dbReference>
<proteinExistence type="predicted"/>
<dbReference type="PANTHER" id="PTHR30433">
    <property type="entry name" value="CHEMOTAXIS PROTEIN MOTA"/>
    <property type="match status" value="1"/>
</dbReference>
<organism evidence="1 2">
    <name type="scientific">Leptospira levettii</name>
    <dbReference type="NCBI Taxonomy" id="2023178"/>
    <lineage>
        <taxon>Bacteria</taxon>
        <taxon>Pseudomonadati</taxon>
        <taxon>Spirochaetota</taxon>
        <taxon>Spirochaetia</taxon>
        <taxon>Leptospirales</taxon>
        <taxon>Leptospiraceae</taxon>
        <taxon>Leptospira</taxon>
    </lineage>
</organism>
<dbReference type="GO" id="GO:0006935">
    <property type="term" value="P:chemotaxis"/>
    <property type="evidence" value="ECO:0007669"/>
    <property type="project" value="InterPro"/>
</dbReference>
<sequence>MGKYRELNCEQWIFDLANDLNNESKRKQALQNIAHYQCKEAVPLLKELYKTKHDLKITIKCVLEELNEDFEIPSSGFDFPGNLSFSEINYVLKFFDGFGSIKYNWNRFEKNRILNSVVDTSREKLFRELDSHNLYFVESNAVAERINEVLQLAERSGNIKIKKTPTPDETKRMIEETYDFIGEFRSKKAKRKSYKASAEKFEIFHEKCRTLLQKLPSRSINFHNYQEAFKNLADHARRQGILALEDVIGFTEDKFLANGLQLVVDGTEPEIVKLILDFHKNKILYDNSRLLDLIEKSILMIQNGDNPRMIDNLFLFTSEKTELA</sequence>
<dbReference type="GO" id="GO:0005886">
    <property type="term" value="C:plasma membrane"/>
    <property type="evidence" value="ECO:0007669"/>
    <property type="project" value="TreeGrafter"/>
</dbReference>
<evidence type="ECO:0000313" key="2">
    <source>
        <dbReference type="Proteomes" id="UP001209694"/>
    </source>
</evidence>
<dbReference type="AlphaFoldDB" id="A0AAW5VD85"/>
<accession>A0AAW5VD85</accession>
<dbReference type="EMBL" id="JAMQQD010000009">
    <property type="protein sequence ID" value="MCW7517038.1"/>
    <property type="molecule type" value="Genomic_DNA"/>
</dbReference>
<dbReference type="InterPro" id="IPR047055">
    <property type="entry name" value="MotA-like"/>
</dbReference>
<comment type="caution">
    <text evidence="1">The sequence shown here is derived from an EMBL/GenBank/DDBJ whole genome shotgun (WGS) entry which is preliminary data.</text>
</comment>
<dbReference type="Proteomes" id="UP001209694">
    <property type="component" value="Unassembled WGS sequence"/>
</dbReference>
<dbReference type="RefSeq" id="WP_265351952.1">
    <property type="nucleotide sequence ID" value="NZ_JAMQPS010000008.1"/>
</dbReference>
<evidence type="ECO:0000313" key="1">
    <source>
        <dbReference type="EMBL" id="MCW7517038.1"/>
    </source>
</evidence>
<name>A0AAW5VD85_9LEPT</name>
<reference evidence="1" key="1">
    <citation type="submission" date="2022-06" db="EMBL/GenBank/DDBJ databases">
        <title>Leptospira isolates from biofilms formed at urban environments.</title>
        <authorList>
            <person name="Ribeiro P.S."/>
            <person name="Sousa T."/>
            <person name="Carvalho N."/>
            <person name="Aburjaile F."/>
            <person name="Neves F."/>
            <person name="Oliveira D."/>
            <person name="Blanco L."/>
            <person name="Lima J."/>
            <person name="Costa F."/>
            <person name="Brenig B."/>
            <person name="Soares S."/>
            <person name="Ramos R."/>
            <person name="Goes-Neto A."/>
            <person name="Matiuzzi M."/>
            <person name="Azevedo V."/>
            <person name="Ristow P."/>
        </authorList>
    </citation>
    <scope>NUCLEOTIDE SEQUENCE</scope>
    <source>
        <strain evidence="1">VSF7</strain>
    </source>
</reference>
<protein>
    <submittedName>
        <fullName evidence="1">Uncharacterized protein</fullName>
    </submittedName>
</protein>
<gene>
    <name evidence="1" type="ORF">ND810_17865</name>
</gene>